<organism evidence="2 3">
    <name type="scientific">Microbaculum marinisediminis</name>
    <dbReference type="NCBI Taxonomy" id="2931392"/>
    <lineage>
        <taxon>Bacteria</taxon>
        <taxon>Pseudomonadati</taxon>
        <taxon>Pseudomonadota</taxon>
        <taxon>Alphaproteobacteria</taxon>
        <taxon>Hyphomicrobiales</taxon>
        <taxon>Tepidamorphaceae</taxon>
        <taxon>Microbaculum</taxon>
    </lineage>
</organism>
<feature type="region of interest" description="Disordered" evidence="1">
    <location>
        <begin position="1"/>
        <end position="20"/>
    </location>
</feature>
<evidence type="ECO:0000313" key="2">
    <source>
        <dbReference type="EMBL" id="MCT8970889.1"/>
    </source>
</evidence>
<proteinExistence type="predicted"/>
<gene>
    <name evidence="2" type="ORF">MUB46_03355</name>
</gene>
<reference evidence="2 3" key="1">
    <citation type="submission" date="2022-04" db="EMBL/GenBank/DDBJ databases">
        <authorList>
            <person name="Ye Y.-Q."/>
            <person name="Du Z.-J."/>
        </authorList>
    </citation>
    <scope>NUCLEOTIDE SEQUENCE [LARGE SCALE GENOMIC DNA]</scope>
    <source>
        <strain evidence="2 3">A6E488</strain>
    </source>
</reference>
<dbReference type="Proteomes" id="UP001320898">
    <property type="component" value="Unassembled WGS sequence"/>
</dbReference>
<accession>A0AAW5QVE9</accession>
<dbReference type="AlphaFoldDB" id="A0AAW5QVE9"/>
<evidence type="ECO:0000313" key="3">
    <source>
        <dbReference type="Proteomes" id="UP001320898"/>
    </source>
</evidence>
<name>A0AAW5QVE9_9HYPH</name>
<keyword evidence="3" id="KW-1185">Reference proteome</keyword>
<evidence type="ECO:0000256" key="1">
    <source>
        <dbReference type="SAM" id="MobiDB-lite"/>
    </source>
</evidence>
<comment type="caution">
    <text evidence="2">The sequence shown here is derived from an EMBL/GenBank/DDBJ whole genome shotgun (WGS) entry which is preliminary data.</text>
</comment>
<dbReference type="EMBL" id="JALIDZ010000002">
    <property type="protein sequence ID" value="MCT8970889.1"/>
    <property type="molecule type" value="Genomic_DNA"/>
</dbReference>
<dbReference type="RefSeq" id="WP_261614467.1">
    <property type="nucleotide sequence ID" value="NZ_JALIDZ010000002.1"/>
</dbReference>
<sequence>MTTRGNAGKGRPKGSRNKTTTALKEAVLEAARLHGSDGNGTDELVGYCRMVAAKDHKAFTSLLGRVLPLSVRGDIEEGGPVSYKVTISFD</sequence>
<protein>
    <submittedName>
        <fullName evidence="2">Uncharacterized protein</fullName>
    </submittedName>
</protein>